<reference evidence="5 6" key="1">
    <citation type="submission" date="2015-01" db="EMBL/GenBank/DDBJ databases">
        <title>The Genome Sequence of Capronia semiimmersa CBS27337.</title>
        <authorList>
            <consortium name="The Broad Institute Genomics Platform"/>
            <person name="Cuomo C."/>
            <person name="de Hoog S."/>
            <person name="Gorbushina A."/>
            <person name="Stielow B."/>
            <person name="Teixiera M."/>
            <person name="Abouelleil A."/>
            <person name="Chapman S.B."/>
            <person name="Priest M."/>
            <person name="Young S.K."/>
            <person name="Wortman J."/>
            <person name="Nusbaum C."/>
            <person name="Birren B."/>
        </authorList>
    </citation>
    <scope>NUCLEOTIDE SEQUENCE [LARGE SCALE GENOMIC DNA]</scope>
    <source>
        <strain evidence="5 6">CBS 27337</strain>
    </source>
</reference>
<gene>
    <name evidence="4" type="primary">MED20</name>
    <name evidence="5" type="ORF">PV04_01574</name>
</gene>
<organism evidence="5 6">
    <name type="scientific">Phialophora macrospora</name>
    <dbReference type="NCBI Taxonomy" id="1851006"/>
    <lineage>
        <taxon>Eukaryota</taxon>
        <taxon>Fungi</taxon>
        <taxon>Dikarya</taxon>
        <taxon>Ascomycota</taxon>
        <taxon>Pezizomycotina</taxon>
        <taxon>Eurotiomycetes</taxon>
        <taxon>Chaetothyriomycetidae</taxon>
        <taxon>Chaetothyriales</taxon>
        <taxon>Herpotrichiellaceae</taxon>
        <taxon>Phialophora</taxon>
    </lineage>
</organism>
<dbReference type="EMBL" id="KN846956">
    <property type="protein sequence ID" value="KIW73457.1"/>
    <property type="molecule type" value="Genomic_DNA"/>
</dbReference>
<evidence type="ECO:0000256" key="3">
    <source>
        <dbReference type="ARBA" id="ARBA00023242"/>
    </source>
</evidence>
<dbReference type="Proteomes" id="UP000054266">
    <property type="component" value="Unassembled WGS sequence"/>
</dbReference>
<keyword evidence="4" id="KW-0804">Transcription</keyword>
<evidence type="ECO:0000313" key="5">
    <source>
        <dbReference type="EMBL" id="KIW73457.1"/>
    </source>
</evidence>
<dbReference type="GO" id="GO:0016592">
    <property type="term" value="C:mediator complex"/>
    <property type="evidence" value="ECO:0007669"/>
    <property type="project" value="InterPro"/>
</dbReference>
<dbReference type="InterPro" id="IPR013921">
    <property type="entry name" value="Mediator_Med20"/>
</dbReference>
<dbReference type="STRING" id="5601.A0A0D2EGI1"/>
<keyword evidence="3 4" id="KW-0539">Nucleus</keyword>
<accession>A0A0D2EGI1</accession>
<sequence length="261" mass="27983">MPLTGLFILTIGSGQSSPSAALVSHISRSFPAEPLPSFYLDHRLFVDTSSLLPSSNSSLRKSTSILTISHTPATTYVATTSPASQSKEKPVIAPSATLITIPSTSADSFTQLIGTKFQPLWAHRQSLIIDSGTALSFLNGEWIIRIGDLKVPPRPNQTGSNLRGMVVEVSHMEDDSDLKIQGPDDVQKDGSDIDKEDEALLRGFLDSVTDGSGVPSITNSESSRFLIRRTKALEKDKGTASPPADFELASLYLDALRGSRG</sequence>
<dbReference type="GO" id="GO:0003712">
    <property type="term" value="F:transcription coregulator activity"/>
    <property type="evidence" value="ECO:0007669"/>
    <property type="project" value="InterPro"/>
</dbReference>
<name>A0A0D2EGI1_9EURO</name>
<comment type="similarity">
    <text evidence="2 4">Belongs to the Mediator complex subunit 20 family.</text>
</comment>
<dbReference type="HOGENOM" id="CLU_1065604_0_0_1"/>
<comment type="subcellular location">
    <subcellularLocation>
        <location evidence="1 4">Nucleus</location>
    </subcellularLocation>
</comment>
<comment type="function">
    <text evidence="4">Component of the Mediator complex, a coactivator involved in the regulated transcription of nearly all RNA polymerase II-dependent genes. Mediator functions as a bridge to convey information from gene-specific regulatory proteins to the basal RNA polymerase II transcription machinery. Mediator is recruited to promoters by direct interactions with regulatory proteins and serves as a scaffold for the assembly of a functional preinitiation complex with RNA polymerase II and the general transcription factors.</text>
</comment>
<dbReference type="AlphaFoldDB" id="A0A0D2EGI1"/>
<evidence type="ECO:0000313" key="6">
    <source>
        <dbReference type="Proteomes" id="UP000054266"/>
    </source>
</evidence>
<protein>
    <recommendedName>
        <fullName evidence="4">Mediator of RNA polymerase II transcription subunit 20</fullName>
    </recommendedName>
    <alternativeName>
        <fullName evidence="4">Mediator complex subunit 20</fullName>
    </alternativeName>
</protein>
<comment type="subunit">
    <text evidence="4">Component of the Mediator complex.</text>
</comment>
<dbReference type="Pfam" id="PF08612">
    <property type="entry name" value="Med20"/>
    <property type="match status" value="1"/>
</dbReference>
<keyword evidence="6" id="KW-1185">Reference proteome</keyword>
<evidence type="ECO:0000256" key="2">
    <source>
        <dbReference type="ARBA" id="ARBA00010743"/>
    </source>
</evidence>
<evidence type="ECO:0000256" key="4">
    <source>
        <dbReference type="RuleBase" id="RU364152"/>
    </source>
</evidence>
<proteinExistence type="inferred from homology"/>
<dbReference type="GO" id="GO:0006357">
    <property type="term" value="P:regulation of transcription by RNA polymerase II"/>
    <property type="evidence" value="ECO:0007669"/>
    <property type="project" value="InterPro"/>
</dbReference>
<evidence type="ECO:0000256" key="1">
    <source>
        <dbReference type="ARBA" id="ARBA00004123"/>
    </source>
</evidence>
<keyword evidence="4" id="KW-0805">Transcription regulation</keyword>
<keyword evidence="4" id="KW-0010">Activator</keyword>